<keyword evidence="2" id="KW-1185">Reference proteome</keyword>
<name>A0ABQ9GHF2_9NEOP</name>
<dbReference type="EMBL" id="JARBHB010000012">
    <property type="protein sequence ID" value="KAJ8871453.1"/>
    <property type="molecule type" value="Genomic_DNA"/>
</dbReference>
<comment type="caution">
    <text evidence="1">The sequence shown here is derived from an EMBL/GenBank/DDBJ whole genome shotgun (WGS) entry which is preliminary data.</text>
</comment>
<dbReference type="Proteomes" id="UP001159363">
    <property type="component" value="Chromosome 11"/>
</dbReference>
<evidence type="ECO:0000313" key="2">
    <source>
        <dbReference type="Proteomes" id="UP001159363"/>
    </source>
</evidence>
<organism evidence="1 2">
    <name type="scientific">Dryococelus australis</name>
    <dbReference type="NCBI Taxonomy" id="614101"/>
    <lineage>
        <taxon>Eukaryota</taxon>
        <taxon>Metazoa</taxon>
        <taxon>Ecdysozoa</taxon>
        <taxon>Arthropoda</taxon>
        <taxon>Hexapoda</taxon>
        <taxon>Insecta</taxon>
        <taxon>Pterygota</taxon>
        <taxon>Neoptera</taxon>
        <taxon>Polyneoptera</taxon>
        <taxon>Phasmatodea</taxon>
        <taxon>Verophasmatodea</taxon>
        <taxon>Anareolatae</taxon>
        <taxon>Phasmatidae</taxon>
        <taxon>Eurycanthinae</taxon>
        <taxon>Dryococelus</taxon>
    </lineage>
</organism>
<sequence length="361" mass="39216">MPRRLYEQGTELACSLVPADSSLEILGDDTTIYLAEIDQRCAECPGAMVAERLAYSSPTTANRVQSPAGSPGFRKWESCRTMPLVGGFFFVGLSRFPRTFTPAPLHTSFTLIGCQDVSVESRPNLFTHSHAQSSRKLGIKSSASICLVWLNDWGERKTDCGYNGQQLRIAECQRLAVPSAAAADGKLTVVCASGHSGLIGWGFHALPSSSQLGLLARSFIEDALILTPRRMCRLVLTAVERARLWSTALAMVATAQAHREAWYLLSCSYTLLPTELWGRGGTVARALVSHRGDPGTIPGGFTPGFSHVGIVLDDVACRRVFSGYSRFPRTCIPALLRPRVSFHAMSGDDGHLRSQLESLSL</sequence>
<proteinExistence type="predicted"/>
<accession>A0ABQ9GHF2</accession>
<reference evidence="1 2" key="1">
    <citation type="submission" date="2023-02" db="EMBL/GenBank/DDBJ databases">
        <title>LHISI_Scaffold_Assembly.</title>
        <authorList>
            <person name="Stuart O.P."/>
            <person name="Cleave R."/>
            <person name="Magrath M.J.L."/>
            <person name="Mikheyev A.S."/>
        </authorList>
    </citation>
    <scope>NUCLEOTIDE SEQUENCE [LARGE SCALE GENOMIC DNA]</scope>
    <source>
        <strain evidence="1">Daus_M_001</strain>
        <tissue evidence="1">Leg muscle</tissue>
    </source>
</reference>
<evidence type="ECO:0000313" key="1">
    <source>
        <dbReference type="EMBL" id="KAJ8871453.1"/>
    </source>
</evidence>
<gene>
    <name evidence="1" type="ORF">PR048_027770</name>
</gene>
<protein>
    <submittedName>
        <fullName evidence="1">Uncharacterized protein</fullName>
    </submittedName>
</protein>